<dbReference type="NCBIfam" id="NF003716">
    <property type="entry name" value="PRK05326.1-3"/>
    <property type="match status" value="1"/>
</dbReference>
<keyword evidence="4" id="KW-1003">Cell membrane</keyword>
<dbReference type="PANTHER" id="PTHR32507:SF7">
    <property type="entry name" value="K(+)_H(+) ANTIPORTER NHAP2"/>
    <property type="match status" value="1"/>
</dbReference>
<evidence type="ECO:0000256" key="1">
    <source>
        <dbReference type="ARBA" id="ARBA00004651"/>
    </source>
</evidence>
<dbReference type="GO" id="GO:0005886">
    <property type="term" value="C:plasma membrane"/>
    <property type="evidence" value="ECO:0007669"/>
    <property type="project" value="UniProtKB-SubCell"/>
</dbReference>
<keyword evidence="12" id="KW-1185">Reference proteome</keyword>
<evidence type="ECO:0000256" key="6">
    <source>
        <dbReference type="ARBA" id="ARBA00022989"/>
    </source>
</evidence>
<dbReference type="InterPro" id="IPR006153">
    <property type="entry name" value="Cation/H_exchanger_TM"/>
</dbReference>
<organism evidence="11 12">
    <name type="scientific">Cerasibacillus quisquiliarum</name>
    <dbReference type="NCBI Taxonomy" id="227865"/>
    <lineage>
        <taxon>Bacteria</taxon>
        <taxon>Bacillati</taxon>
        <taxon>Bacillota</taxon>
        <taxon>Bacilli</taxon>
        <taxon>Bacillales</taxon>
        <taxon>Bacillaceae</taxon>
        <taxon>Cerasibacillus</taxon>
    </lineage>
</organism>
<dbReference type="InterPro" id="IPR006037">
    <property type="entry name" value="RCK_C"/>
</dbReference>
<dbReference type="GO" id="GO:0006813">
    <property type="term" value="P:potassium ion transport"/>
    <property type="evidence" value="ECO:0007669"/>
    <property type="project" value="InterPro"/>
</dbReference>
<feature type="transmembrane region" description="Helical" evidence="9">
    <location>
        <begin position="62"/>
        <end position="80"/>
    </location>
</feature>
<dbReference type="Gene3D" id="1.20.1530.20">
    <property type="match status" value="1"/>
</dbReference>
<dbReference type="EMBL" id="BJXW01000016">
    <property type="protein sequence ID" value="GEN31456.1"/>
    <property type="molecule type" value="Genomic_DNA"/>
</dbReference>
<evidence type="ECO:0000256" key="7">
    <source>
        <dbReference type="ARBA" id="ARBA00023065"/>
    </source>
</evidence>
<dbReference type="Gene3D" id="3.30.70.1450">
    <property type="entry name" value="Regulator of K+ conductance, C-terminal domain"/>
    <property type="match status" value="1"/>
</dbReference>
<feature type="transmembrane region" description="Helical" evidence="9">
    <location>
        <begin position="92"/>
        <end position="113"/>
    </location>
</feature>
<keyword evidence="7" id="KW-0406">Ion transport</keyword>
<dbReference type="GO" id="GO:0015297">
    <property type="term" value="F:antiporter activity"/>
    <property type="evidence" value="ECO:0007669"/>
    <property type="project" value="UniProtKB-KW"/>
</dbReference>
<proteinExistence type="predicted"/>
<dbReference type="Pfam" id="PF02080">
    <property type="entry name" value="TrkA_C"/>
    <property type="match status" value="1"/>
</dbReference>
<feature type="transmembrane region" description="Helical" evidence="9">
    <location>
        <begin position="339"/>
        <end position="362"/>
    </location>
</feature>
<dbReference type="PANTHER" id="PTHR32507">
    <property type="entry name" value="NA(+)/H(+) ANTIPORTER 1"/>
    <property type="match status" value="1"/>
</dbReference>
<feature type="transmembrane region" description="Helical" evidence="9">
    <location>
        <begin position="192"/>
        <end position="211"/>
    </location>
</feature>
<feature type="transmembrane region" description="Helical" evidence="9">
    <location>
        <begin position="249"/>
        <end position="266"/>
    </location>
</feature>
<evidence type="ECO:0000256" key="3">
    <source>
        <dbReference type="ARBA" id="ARBA00022449"/>
    </source>
</evidence>
<keyword evidence="2" id="KW-0813">Transport</keyword>
<evidence type="ECO:0000259" key="10">
    <source>
        <dbReference type="PROSITE" id="PS51202"/>
    </source>
</evidence>
<feature type="transmembrane region" description="Helical" evidence="9">
    <location>
        <begin position="223"/>
        <end position="243"/>
    </location>
</feature>
<keyword evidence="8 9" id="KW-0472">Membrane</keyword>
<dbReference type="GO" id="GO:1902600">
    <property type="term" value="P:proton transmembrane transport"/>
    <property type="evidence" value="ECO:0007669"/>
    <property type="project" value="InterPro"/>
</dbReference>
<dbReference type="NCBIfam" id="NF003715">
    <property type="entry name" value="PRK05326.1-2"/>
    <property type="match status" value="1"/>
</dbReference>
<feature type="transmembrane region" description="Helical" evidence="9">
    <location>
        <begin position="307"/>
        <end position="327"/>
    </location>
</feature>
<feature type="transmembrane region" description="Helical" evidence="9">
    <location>
        <begin position="278"/>
        <end position="301"/>
    </location>
</feature>
<dbReference type="Pfam" id="PF00999">
    <property type="entry name" value="Na_H_Exchanger"/>
    <property type="match status" value="1"/>
</dbReference>
<feature type="transmembrane region" description="Helical" evidence="9">
    <location>
        <begin position="125"/>
        <end position="143"/>
    </location>
</feature>
<dbReference type="InterPro" id="IPR036721">
    <property type="entry name" value="RCK_C_sf"/>
</dbReference>
<dbReference type="AlphaFoldDB" id="A0A511UXV8"/>
<dbReference type="PROSITE" id="PS51202">
    <property type="entry name" value="RCK_C"/>
    <property type="match status" value="1"/>
</dbReference>
<dbReference type="InterPro" id="IPR038770">
    <property type="entry name" value="Na+/solute_symporter_sf"/>
</dbReference>
<protein>
    <submittedName>
        <fullName evidence="11">K+/H+ antiporter</fullName>
    </submittedName>
</protein>
<dbReference type="Proteomes" id="UP000321491">
    <property type="component" value="Unassembled WGS sequence"/>
</dbReference>
<gene>
    <name evidence="11" type="ORF">CQU01_16940</name>
</gene>
<evidence type="ECO:0000256" key="8">
    <source>
        <dbReference type="ARBA" id="ARBA00023136"/>
    </source>
</evidence>
<evidence type="ECO:0000256" key="9">
    <source>
        <dbReference type="SAM" id="Phobius"/>
    </source>
</evidence>
<dbReference type="GO" id="GO:0008324">
    <property type="term" value="F:monoatomic cation transmembrane transporter activity"/>
    <property type="evidence" value="ECO:0007669"/>
    <property type="project" value="InterPro"/>
</dbReference>
<accession>A0A511UXV8</accession>
<evidence type="ECO:0000256" key="4">
    <source>
        <dbReference type="ARBA" id="ARBA00022475"/>
    </source>
</evidence>
<evidence type="ECO:0000256" key="5">
    <source>
        <dbReference type="ARBA" id="ARBA00022692"/>
    </source>
</evidence>
<evidence type="ECO:0000313" key="11">
    <source>
        <dbReference type="EMBL" id="GEN31456.1"/>
    </source>
</evidence>
<comment type="subcellular location">
    <subcellularLocation>
        <location evidence="1">Cell membrane</location>
        <topology evidence="1">Multi-pass membrane protein</topology>
    </subcellularLocation>
</comment>
<comment type="caution">
    <text evidence="11">The sequence shown here is derived from an EMBL/GenBank/DDBJ whole genome shotgun (WGS) entry which is preliminary data.</text>
</comment>
<keyword evidence="3" id="KW-0050">Antiport</keyword>
<dbReference type="OrthoDB" id="9810759at2"/>
<dbReference type="SUPFAM" id="SSF116726">
    <property type="entry name" value="TrkA C-terminal domain-like"/>
    <property type="match status" value="1"/>
</dbReference>
<reference evidence="11 12" key="1">
    <citation type="submission" date="2019-07" db="EMBL/GenBank/DDBJ databases">
        <title>Whole genome shotgun sequence of Cerasibacillus quisquiliarum NBRC 102429.</title>
        <authorList>
            <person name="Hosoyama A."/>
            <person name="Uohara A."/>
            <person name="Ohji S."/>
            <person name="Ichikawa N."/>
        </authorList>
    </citation>
    <scope>NUCLEOTIDE SEQUENCE [LARGE SCALE GENOMIC DNA]</scope>
    <source>
        <strain evidence="11 12">NBRC 102429</strain>
    </source>
</reference>
<evidence type="ECO:0000256" key="2">
    <source>
        <dbReference type="ARBA" id="ARBA00022448"/>
    </source>
</evidence>
<feature type="domain" description="RCK C-terminal" evidence="10">
    <location>
        <begin position="408"/>
        <end position="489"/>
    </location>
</feature>
<dbReference type="RefSeq" id="WP_146937672.1">
    <property type="nucleotide sequence ID" value="NZ_BJXW01000016.1"/>
</dbReference>
<keyword evidence="5 9" id="KW-0812">Transmembrane</keyword>
<feature type="transmembrane region" description="Helical" evidence="9">
    <location>
        <begin position="6"/>
        <end position="25"/>
    </location>
</feature>
<keyword evidence="6 9" id="KW-1133">Transmembrane helix</keyword>
<sequence>MIQELSQSNNIVLLFSLLLITSVLVTKFSSRLGVPTLVLFILIGMLAGSDGLDIIYFDNAKLAQLIGVFSLVIILFEGGLQTKWKNVKPIAGTAAILATVGVLFTTAVVAVAAKYILGFTWLEGFLVGSIIGSTDAAAVFSVLKEKNIKMKIKSTLEAESGSNDPMAMFLTISMIQLITGEQDGIVSLIGYFFWQMGIGLILGLVIGRIGAKAINHINLDTSGLYPLFTVAFAFLTYGMTSLFDASGLLAVYIAGIVIGNSEELTYRYSILSFNEGFAWMAQIVMFVILGLFVFPSHLFLWDNIVKGLLISIILMFVARPIAVFTNLIKSNYTLKEKLFLSWAGLRGAVPVVLAIFPLLAGLENSQEIFNIVFFVVLTSTLIQGSTITYMAEKLGVDDPRASKPVHSLELISIGKPNVEMVEYHVTEKNKIIGRSLADIPLPNNSLVNAIIRNDDIITPSGQTVIEDNDILYILVSKKKKDDLINILEKNMDVDLINQVQVNNGSDTST</sequence>
<evidence type="ECO:0000313" key="12">
    <source>
        <dbReference type="Proteomes" id="UP000321491"/>
    </source>
</evidence>
<feature type="transmembrane region" description="Helical" evidence="9">
    <location>
        <begin position="368"/>
        <end position="391"/>
    </location>
</feature>
<name>A0A511UXV8_9BACI</name>